<dbReference type="AlphaFoldDB" id="A0AAV2VW41"/>
<name>A0AAV2VW41_9VIBR</name>
<accession>A0AAV2VW41</accession>
<organism evidence="1 2">
    <name type="scientific">Vibrio nigripulchritudo SOn1</name>
    <dbReference type="NCBI Taxonomy" id="1238450"/>
    <lineage>
        <taxon>Bacteria</taxon>
        <taxon>Pseudomonadati</taxon>
        <taxon>Pseudomonadota</taxon>
        <taxon>Gammaproteobacteria</taxon>
        <taxon>Vibrionales</taxon>
        <taxon>Vibrionaceae</taxon>
        <taxon>Vibrio</taxon>
    </lineage>
</organism>
<reference evidence="1 2" key="1">
    <citation type="journal article" date="2013" name="ISME J.">
        <title>Comparative genomics of pathogenic lineages of Vibrio nigripulchritudo identifies virulence-associated traits.</title>
        <authorList>
            <person name="Goudenege D."/>
            <person name="Labreuche Y."/>
            <person name="Krin E."/>
            <person name="Ansquer D."/>
            <person name="Mangenot S."/>
            <person name="Calteau A."/>
            <person name="Medigue C."/>
            <person name="Mazel D."/>
            <person name="Polz M.F."/>
            <person name="Le Roux F."/>
        </authorList>
    </citation>
    <scope>NUCLEOTIDE SEQUENCE [LARGE SCALE GENOMIC DNA]</scope>
    <source>
        <strain evidence="1 2">SOn1</strain>
    </source>
</reference>
<proteinExistence type="predicted"/>
<gene>
    <name evidence="1" type="ORF">VIBNISOn1_650005</name>
</gene>
<evidence type="ECO:0000313" key="2">
    <source>
        <dbReference type="Proteomes" id="UP000018211"/>
    </source>
</evidence>
<comment type="caution">
    <text evidence="1">The sequence shown here is derived from an EMBL/GenBank/DDBJ whole genome shotgun (WGS) entry which is preliminary data.</text>
</comment>
<protein>
    <submittedName>
        <fullName evidence="1">Uncharacterized protein</fullName>
    </submittedName>
</protein>
<dbReference type="Proteomes" id="UP000018211">
    <property type="component" value="Unassembled WGS sequence"/>
</dbReference>
<sequence length="48" mass="5448">MPYLPLFLTNTPKSLPGLTTLSELTNHREIPIRPDLDSQSLDEIPLFI</sequence>
<evidence type="ECO:0000313" key="1">
    <source>
        <dbReference type="EMBL" id="CCO48831.1"/>
    </source>
</evidence>
<dbReference type="EMBL" id="CAOF01000159">
    <property type="protein sequence ID" value="CCO48831.1"/>
    <property type="molecule type" value="Genomic_DNA"/>
</dbReference>